<dbReference type="InterPro" id="IPR008993">
    <property type="entry name" value="TIMP-like_OB-fold"/>
</dbReference>
<evidence type="ECO:0008006" key="4">
    <source>
        <dbReference type="Google" id="ProtNLM"/>
    </source>
</evidence>
<feature type="transmembrane region" description="Helical" evidence="1">
    <location>
        <begin position="146"/>
        <end position="168"/>
    </location>
</feature>
<reference evidence="2" key="1">
    <citation type="submission" date="2020-09" db="EMBL/GenBank/DDBJ databases">
        <title>Draft Genome Sequence of Paenibacillus sp. WST5.</title>
        <authorList>
            <person name="Bao Z."/>
        </authorList>
    </citation>
    <scope>NUCLEOTIDE SEQUENCE</scope>
    <source>
        <strain evidence="2">WST5</strain>
    </source>
</reference>
<proteinExistence type="predicted"/>
<evidence type="ECO:0000313" key="3">
    <source>
        <dbReference type="Proteomes" id="UP000650466"/>
    </source>
</evidence>
<sequence length="176" mass="19976">MKKLIVIVMLAMIVFLLNTVPKAEALSCAPPQPANQEMERSSVVFKGRAIDIKSGGLTVFQVEKAWKGIEGPIIEIYDNGWDPYTKSTDYLVFGSKRDGKLRTNLCGRTGPWDTAQEEAMKEIKPEPTVFKEVIAESSKQFNPQTWPVIMAILLFLIILLFIFSVVWIRKKRRTDI</sequence>
<organism evidence="2 3">
    <name type="scientific">Paenibacillus sedimenti</name>
    <dbReference type="NCBI Taxonomy" id="2770274"/>
    <lineage>
        <taxon>Bacteria</taxon>
        <taxon>Bacillati</taxon>
        <taxon>Bacillota</taxon>
        <taxon>Bacilli</taxon>
        <taxon>Bacillales</taxon>
        <taxon>Paenibacillaceae</taxon>
        <taxon>Paenibacillus</taxon>
    </lineage>
</organism>
<dbReference type="Proteomes" id="UP000650466">
    <property type="component" value="Unassembled WGS sequence"/>
</dbReference>
<dbReference type="AlphaFoldDB" id="A0A926QNH6"/>
<dbReference type="SUPFAM" id="SSF50242">
    <property type="entry name" value="TIMP-like"/>
    <property type="match status" value="1"/>
</dbReference>
<accession>A0A926QNH6</accession>
<protein>
    <recommendedName>
        <fullName evidence="4">Tissue inhibitor of metalloproteinase</fullName>
    </recommendedName>
</protein>
<dbReference type="EMBL" id="JACVVD010000027">
    <property type="protein sequence ID" value="MBD0384792.1"/>
    <property type="molecule type" value="Genomic_DNA"/>
</dbReference>
<dbReference type="RefSeq" id="WP_188178551.1">
    <property type="nucleotide sequence ID" value="NZ_JACVVD010000027.1"/>
</dbReference>
<keyword evidence="3" id="KW-1185">Reference proteome</keyword>
<comment type="caution">
    <text evidence="2">The sequence shown here is derived from an EMBL/GenBank/DDBJ whole genome shotgun (WGS) entry which is preliminary data.</text>
</comment>
<name>A0A926QNH6_9BACL</name>
<evidence type="ECO:0000256" key="1">
    <source>
        <dbReference type="SAM" id="Phobius"/>
    </source>
</evidence>
<gene>
    <name evidence="2" type="ORF">ICC18_32715</name>
</gene>
<dbReference type="Gene3D" id="2.40.50.120">
    <property type="match status" value="1"/>
</dbReference>
<keyword evidence="1" id="KW-1133">Transmembrane helix</keyword>
<keyword evidence="1" id="KW-0812">Transmembrane</keyword>
<evidence type="ECO:0000313" key="2">
    <source>
        <dbReference type="EMBL" id="MBD0384792.1"/>
    </source>
</evidence>
<keyword evidence="1" id="KW-0472">Membrane</keyword>